<feature type="transmembrane region" description="Helical" evidence="6">
    <location>
        <begin position="86"/>
        <end position="104"/>
    </location>
</feature>
<feature type="transmembrane region" description="Helical" evidence="6">
    <location>
        <begin position="55"/>
        <end position="74"/>
    </location>
</feature>
<feature type="transmembrane region" description="Helical" evidence="6">
    <location>
        <begin position="239"/>
        <end position="259"/>
    </location>
</feature>
<dbReference type="EMBL" id="JACHOO010000005">
    <property type="protein sequence ID" value="MBB5753619.1"/>
    <property type="molecule type" value="Genomic_DNA"/>
</dbReference>
<dbReference type="RefSeq" id="WP_183856623.1">
    <property type="nucleotide sequence ID" value="NZ_JACHOO010000005.1"/>
</dbReference>
<dbReference type="SUPFAM" id="SSF103481">
    <property type="entry name" value="Multidrug resistance efflux transporter EmrE"/>
    <property type="match status" value="2"/>
</dbReference>
<dbReference type="GO" id="GO:0005886">
    <property type="term" value="C:plasma membrane"/>
    <property type="evidence" value="ECO:0007669"/>
    <property type="project" value="UniProtKB-SubCell"/>
</dbReference>
<dbReference type="PANTHER" id="PTHR42920:SF5">
    <property type="entry name" value="EAMA DOMAIN-CONTAINING PROTEIN"/>
    <property type="match status" value="1"/>
</dbReference>
<dbReference type="PANTHER" id="PTHR42920">
    <property type="entry name" value="OS03G0707200 PROTEIN-RELATED"/>
    <property type="match status" value="1"/>
</dbReference>
<keyword evidence="5 6" id="KW-0472">Membrane</keyword>
<feature type="transmembrane region" description="Helical" evidence="6">
    <location>
        <begin position="207"/>
        <end position="227"/>
    </location>
</feature>
<dbReference type="InterPro" id="IPR051258">
    <property type="entry name" value="Diverse_Substrate_Transporter"/>
</dbReference>
<evidence type="ECO:0000256" key="6">
    <source>
        <dbReference type="SAM" id="Phobius"/>
    </source>
</evidence>
<dbReference type="InterPro" id="IPR037185">
    <property type="entry name" value="EmrE-like"/>
</dbReference>
<accession>A0A7W9FMV8</accession>
<sequence>MAVEIDSPPVSVTAAAEARRNQLIGYGLAALGAVLFSSKAISAKLIFEHGIDVETLMALRMLLSLPIYLLIGAISVRERIATGRGLPSAGLLWKACLIGLVGYWLSSYLDFWGLQTISAQFERLILFTYPVFVVIFGALFFGNRFEKRAFLAFGVAYFGLAIIFLETTARLGSGIIFGAALVFAAAMSFAFYQLVAKTLIGAIGPRLFTCVAMTSASVTTLAFFAATRPLSNLMVDGTVFLHALYLAIGATVAPSFLMTAALNRISAQSNATIGIISPVITLLFAVSFLGEPIGWTDIVGTLLVIGGIGWFTLGGKKA</sequence>
<evidence type="ECO:0000256" key="1">
    <source>
        <dbReference type="ARBA" id="ARBA00004651"/>
    </source>
</evidence>
<evidence type="ECO:0000256" key="4">
    <source>
        <dbReference type="ARBA" id="ARBA00022989"/>
    </source>
</evidence>
<feature type="transmembrane region" description="Helical" evidence="6">
    <location>
        <begin position="23"/>
        <end position="43"/>
    </location>
</feature>
<evidence type="ECO:0000256" key="5">
    <source>
        <dbReference type="ARBA" id="ARBA00023136"/>
    </source>
</evidence>
<proteinExistence type="predicted"/>
<evidence type="ECO:0000256" key="3">
    <source>
        <dbReference type="ARBA" id="ARBA00022692"/>
    </source>
</evidence>
<feature type="transmembrane region" description="Helical" evidence="6">
    <location>
        <begin position="149"/>
        <end position="169"/>
    </location>
</feature>
<keyword evidence="3 6" id="KW-0812">Transmembrane</keyword>
<feature type="transmembrane region" description="Helical" evidence="6">
    <location>
        <begin position="271"/>
        <end position="289"/>
    </location>
</feature>
<gene>
    <name evidence="8" type="ORF">GGQ63_002689</name>
</gene>
<evidence type="ECO:0000313" key="9">
    <source>
        <dbReference type="Proteomes" id="UP000523821"/>
    </source>
</evidence>
<feature type="transmembrane region" description="Helical" evidence="6">
    <location>
        <begin position="175"/>
        <end position="195"/>
    </location>
</feature>
<evidence type="ECO:0000256" key="2">
    <source>
        <dbReference type="ARBA" id="ARBA00022475"/>
    </source>
</evidence>
<comment type="subcellular location">
    <subcellularLocation>
        <location evidence="1">Cell membrane</location>
        <topology evidence="1">Multi-pass membrane protein</topology>
    </subcellularLocation>
</comment>
<feature type="transmembrane region" description="Helical" evidence="6">
    <location>
        <begin position="295"/>
        <end position="313"/>
    </location>
</feature>
<feature type="domain" description="EamA" evidence="7">
    <location>
        <begin position="177"/>
        <end position="310"/>
    </location>
</feature>
<evidence type="ECO:0000313" key="8">
    <source>
        <dbReference type="EMBL" id="MBB5753619.1"/>
    </source>
</evidence>
<evidence type="ECO:0000259" key="7">
    <source>
        <dbReference type="Pfam" id="PF00892"/>
    </source>
</evidence>
<feature type="domain" description="EamA" evidence="7">
    <location>
        <begin position="24"/>
        <end position="164"/>
    </location>
</feature>
<dbReference type="AlphaFoldDB" id="A0A7W9FMV8"/>
<dbReference type="Proteomes" id="UP000523821">
    <property type="component" value="Unassembled WGS sequence"/>
</dbReference>
<name>A0A7W9FMV8_9HYPH</name>
<dbReference type="Pfam" id="PF00892">
    <property type="entry name" value="EamA"/>
    <property type="match status" value="2"/>
</dbReference>
<organism evidence="8 9">
    <name type="scientific">Prosthecomicrobium pneumaticum</name>
    <dbReference type="NCBI Taxonomy" id="81895"/>
    <lineage>
        <taxon>Bacteria</taxon>
        <taxon>Pseudomonadati</taxon>
        <taxon>Pseudomonadota</taxon>
        <taxon>Alphaproteobacteria</taxon>
        <taxon>Hyphomicrobiales</taxon>
        <taxon>Kaistiaceae</taxon>
        <taxon>Prosthecomicrobium</taxon>
    </lineage>
</organism>
<reference evidence="8 9" key="1">
    <citation type="submission" date="2020-08" db="EMBL/GenBank/DDBJ databases">
        <title>Genomic Encyclopedia of Type Strains, Phase IV (KMG-IV): sequencing the most valuable type-strain genomes for metagenomic binning, comparative biology and taxonomic classification.</title>
        <authorList>
            <person name="Goeker M."/>
        </authorList>
    </citation>
    <scope>NUCLEOTIDE SEQUENCE [LARGE SCALE GENOMIC DNA]</scope>
    <source>
        <strain evidence="8 9">DSM 16268</strain>
    </source>
</reference>
<keyword evidence="9" id="KW-1185">Reference proteome</keyword>
<comment type="caution">
    <text evidence="8">The sequence shown here is derived from an EMBL/GenBank/DDBJ whole genome shotgun (WGS) entry which is preliminary data.</text>
</comment>
<dbReference type="InterPro" id="IPR000620">
    <property type="entry name" value="EamA_dom"/>
</dbReference>
<protein>
    <submittedName>
        <fullName evidence="8">Drug/metabolite transporter (DMT)-like permease</fullName>
    </submittedName>
</protein>
<keyword evidence="2" id="KW-1003">Cell membrane</keyword>
<keyword evidence="4 6" id="KW-1133">Transmembrane helix</keyword>
<feature type="transmembrane region" description="Helical" evidence="6">
    <location>
        <begin position="124"/>
        <end position="142"/>
    </location>
</feature>